<keyword evidence="5" id="KW-1185">Reference proteome</keyword>
<protein>
    <submittedName>
        <fullName evidence="4">Uncharacterized protein</fullName>
    </submittedName>
</protein>
<keyword evidence="1" id="KW-0175">Coiled coil</keyword>
<keyword evidence="3" id="KW-0732">Signal</keyword>
<evidence type="ECO:0000313" key="4">
    <source>
        <dbReference type="EMBL" id="KAG0587862.1"/>
    </source>
</evidence>
<feature type="compositionally biased region" description="Basic and acidic residues" evidence="2">
    <location>
        <begin position="460"/>
        <end position="469"/>
    </location>
</feature>
<evidence type="ECO:0000256" key="1">
    <source>
        <dbReference type="SAM" id="Coils"/>
    </source>
</evidence>
<proteinExistence type="predicted"/>
<feature type="compositionally biased region" description="Polar residues" evidence="2">
    <location>
        <begin position="431"/>
        <end position="442"/>
    </location>
</feature>
<feature type="chain" id="PRO_5035832153" evidence="3">
    <location>
        <begin position="25"/>
        <end position="673"/>
    </location>
</feature>
<feature type="signal peptide" evidence="3">
    <location>
        <begin position="1"/>
        <end position="24"/>
    </location>
</feature>
<dbReference type="Proteomes" id="UP000822688">
    <property type="component" value="Chromosome 2"/>
</dbReference>
<feature type="compositionally biased region" description="Basic and acidic residues" evidence="2">
    <location>
        <begin position="560"/>
        <end position="584"/>
    </location>
</feature>
<feature type="region of interest" description="Disordered" evidence="2">
    <location>
        <begin position="319"/>
        <end position="673"/>
    </location>
</feature>
<evidence type="ECO:0000313" key="5">
    <source>
        <dbReference type="Proteomes" id="UP000822688"/>
    </source>
</evidence>
<dbReference type="PANTHER" id="PTHR34190:SF4">
    <property type="entry name" value="EXPRESSED PROTEIN"/>
    <property type="match status" value="1"/>
</dbReference>
<feature type="compositionally biased region" description="Basic residues" evidence="2">
    <location>
        <begin position="654"/>
        <end position="673"/>
    </location>
</feature>
<dbReference type="PANTHER" id="PTHR34190">
    <property type="entry name" value="EXPRESSED PROTEIN"/>
    <property type="match status" value="1"/>
</dbReference>
<accession>A0A8T0IXZ2</accession>
<feature type="region of interest" description="Disordered" evidence="2">
    <location>
        <begin position="27"/>
        <end position="83"/>
    </location>
</feature>
<feature type="compositionally biased region" description="Basic and acidic residues" evidence="2">
    <location>
        <begin position="609"/>
        <end position="640"/>
    </location>
</feature>
<reference evidence="4" key="1">
    <citation type="submission" date="2020-06" db="EMBL/GenBank/DDBJ databases">
        <title>WGS assembly of Ceratodon purpureus strain R40.</title>
        <authorList>
            <person name="Carey S.B."/>
            <person name="Jenkins J."/>
            <person name="Shu S."/>
            <person name="Lovell J.T."/>
            <person name="Sreedasyam A."/>
            <person name="Maumus F."/>
            <person name="Tiley G.P."/>
            <person name="Fernandez-Pozo N."/>
            <person name="Barry K."/>
            <person name="Chen C."/>
            <person name="Wang M."/>
            <person name="Lipzen A."/>
            <person name="Daum C."/>
            <person name="Saski C.A."/>
            <person name="Payton A.C."/>
            <person name="Mcbreen J.C."/>
            <person name="Conrad R.E."/>
            <person name="Kollar L.M."/>
            <person name="Olsson S."/>
            <person name="Huttunen S."/>
            <person name="Landis J.B."/>
            <person name="Wickett N.J."/>
            <person name="Johnson M.G."/>
            <person name="Rensing S.A."/>
            <person name="Grimwood J."/>
            <person name="Schmutz J."/>
            <person name="Mcdaniel S.F."/>
        </authorList>
    </citation>
    <scope>NUCLEOTIDE SEQUENCE</scope>
    <source>
        <strain evidence="4">R40</strain>
    </source>
</reference>
<comment type="caution">
    <text evidence="4">The sequence shown here is derived from an EMBL/GenBank/DDBJ whole genome shotgun (WGS) entry which is preliminary data.</text>
</comment>
<feature type="coiled-coil region" evidence="1">
    <location>
        <begin position="213"/>
        <end position="240"/>
    </location>
</feature>
<evidence type="ECO:0000256" key="3">
    <source>
        <dbReference type="SAM" id="SignalP"/>
    </source>
</evidence>
<dbReference type="AlphaFoldDB" id="A0A8T0IXZ2"/>
<name>A0A8T0IXZ2_CERPU</name>
<sequence length="673" mass="71503">MGWIRNGSGIGGLVFVGTMAYVHADPPGSLECGPEPDPGPSQVEKTEMEMGMGSSHEKNSAERGGLATTSAARSDEASQLGDGTPDEIFLAQEKHSDGRTKVGKGLESIGDLTADALQRLASAVGSVAKAPAAIMASAGGLGSNANSPTSTCGTPLMERVGRLETQMAMLDEKYISKTLATELMMSPHSHPTTPRSMEKLRTARSLLQETEAKGTLVERVQALEDRLDEYMERYDKDLSSIQSKLAHINTGKLSLAIQDSGELSPSGDEFHDADQLSVNLEPLEQNFFEEADLGSDVHGEVRGISLTPQDALVEEPLAAASTAEPAAEDGADERGTLFPPLDPQLGSSPEEPRNALAKEPSPTSPSAQFSESAGEDVSEKSGIAAAAEENPSLTSVVDKPEETLVKEPATATSTVVPPELEHGVDGGKSLTALSFSDPQLASTLEEPQGVIATEPLIAEESAKVEEPAVKESTAADRSGSELAGAESPLTSTVEEPQGSLVKEPLLPEASAKLEEPSAHENADAADKTDGGADKTVSAGAQSVLTSAVKEPQTDTVGAATEDKHVQREYQYKAAEDVKALDERPGSFTSFIKEPKPSGRKEKKKKEKKEKRQDGFTEEKGRTNSLRAEGKRDDTVLEGKGIRTNSLRSEEKSKQPFKHLRDRFRRAFKSNKDP</sequence>
<dbReference type="EMBL" id="CM026422">
    <property type="protein sequence ID" value="KAG0587862.1"/>
    <property type="molecule type" value="Genomic_DNA"/>
</dbReference>
<organism evidence="4 5">
    <name type="scientific">Ceratodon purpureus</name>
    <name type="common">Fire moss</name>
    <name type="synonym">Dicranum purpureum</name>
    <dbReference type="NCBI Taxonomy" id="3225"/>
    <lineage>
        <taxon>Eukaryota</taxon>
        <taxon>Viridiplantae</taxon>
        <taxon>Streptophyta</taxon>
        <taxon>Embryophyta</taxon>
        <taxon>Bryophyta</taxon>
        <taxon>Bryophytina</taxon>
        <taxon>Bryopsida</taxon>
        <taxon>Dicranidae</taxon>
        <taxon>Pseudoditrichales</taxon>
        <taxon>Ditrichaceae</taxon>
        <taxon>Ceratodon</taxon>
    </lineage>
</organism>
<gene>
    <name evidence="4" type="ORF">KC19_2G197100</name>
</gene>
<feature type="compositionally biased region" description="Basic and acidic residues" evidence="2">
    <location>
        <begin position="511"/>
        <end position="532"/>
    </location>
</feature>
<evidence type="ECO:0000256" key="2">
    <source>
        <dbReference type="SAM" id="MobiDB-lite"/>
    </source>
</evidence>